<evidence type="ECO:0000313" key="2">
    <source>
        <dbReference type="EMBL" id="ARI75580.1"/>
    </source>
</evidence>
<dbReference type="RefSeq" id="WP_085027248.1">
    <property type="nucleotide sequence ID" value="NZ_CP020772.1"/>
</dbReference>
<dbReference type="EMBL" id="CP020772">
    <property type="protein sequence ID" value="ARI75580.1"/>
    <property type="molecule type" value="Genomic_DNA"/>
</dbReference>
<keyword evidence="1" id="KW-0472">Membrane</keyword>
<accession>A0A1W5ZQK7</accession>
<name>A0A1W5ZQK7_9BACI</name>
<evidence type="ECO:0000256" key="1">
    <source>
        <dbReference type="SAM" id="Phobius"/>
    </source>
</evidence>
<keyword evidence="1" id="KW-0812">Transmembrane</keyword>
<feature type="transmembrane region" description="Helical" evidence="1">
    <location>
        <begin position="30"/>
        <end position="48"/>
    </location>
</feature>
<organism evidence="2 3">
    <name type="scientific">Halobacillus mangrovi</name>
    <dbReference type="NCBI Taxonomy" id="402384"/>
    <lineage>
        <taxon>Bacteria</taxon>
        <taxon>Bacillati</taxon>
        <taxon>Bacillota</taxon>
        <taxon>Bacilli</taxon>
        <taxon>Bacillales</taxon>
        <taxon>Bacillaceae</taxon>
        <taxon>Halobacillus</taxon>
    </lineage>
</organism>
<protein>
    <submittedName>
        <fullName evidence="2">Uncharacterized protein</fullName>
    </submittedName>
</protein>
<dbReference type="AlphaFoldDB" id="A0A1W5ZQK7"/>
<keyword evidence="1" id="KW-1133">Transmembrane helix</keyword>
<dbReference type="STRING" id="402384.HM131_01515"/>
<keyword evidence="3" id="KW-1185">Reference proteome</keyword>
<sequence>MAKYWVYKILINLAFIGFLVYSLLQRNTLGLIILVTAAVICSILLILNDRVNRKDKKKEKQKEIS</sequence>
<gene>
    <name evidence="2" type="ORF">HM131_01515</name>
</gene>
<dbReference type="Proteomes" id="UP000192527">
    <property type="component" value="Chromosome"/>
</dbReference>
<evidence type="ECO:0000313" key="3">
    <source>
        <dbReference type="Proteomes" id="UP000192527"/>
    </source>
</evidence>
<reference evidence="2 3" key="1">
    <citation type="submission" date="2017-04" db="EMBL/GenBank/DDBJ databases">
        <title>The whole genome sequencing and assembly of Halobacillus mangrovi strain.</title>
        <authorList>
            <person name="Lee S.-J."/>
            <person name="Park M.-K."/>
            <person name="Kim J.-Y."/>
            <person name="Lee Y.-J."/>
            <person name="Yi H."/>
            <person name="Bahn Y.-S."/>
            <person name="Kim J.F."/>
            <person name="Lee D.-W."/>
        </authorList>
    </citation>
    <scope>NUCLEOTIDE SEQUENCE [LARGE SCALE GENOMIC DNA]</scope>
    <source>
        <strain evidence="2 3">KTB 131</strain>
    </source>
</reference>
<proteinExistence type="predicted"/>
<dbReference type="KEGG" id="hmn:HM131_01515"/>
<feature type="transmembrane region" description="Helical" evidence="1">
    <location>
        <begin position="5"/>
        <end position="24"/>
    </location>
</feature>